<feature type="compositionally biased region" description="Low complexity" evidence="1">
    <location>
        <begin position="108"/>
        <end position="117"/>
    </location>
</feature>
<protein>
    <submittedName>
        <fullName evidence="2">Zinc ribbon domain containing 2</fullName>
    </submittedName>
</protein>
<keyword evidence="3" id="KW-1185">Reference proteome</keyword>
<dbReference type="AlphaFoldDB" id="A0A8U7NGY6"/>
<accession>A0A8U7NGY6</accession>
<proteinExistence type="predicted"/>
<feature type="compositionally biased region" description="Pro residues" evidence="1">
    <location>
        <begin position="118"/>
        <end position="129"/>
    </location>
</feature>
<reference evidence="3" key="1">
    <citation type="submission" date="2019-10" db="EMBL/GenBank/DDBJ databases">
        <title>Corvus moneduloides (New Caledonian crow) genome, bCorMon1, primary haplotype.</title>
        <authorList>
            <person name="Rutz C."/>
            <person name="Fungtammasan C."/>
            <person name="Mountcastle J."/>
            <person name="Formenti G."/>
            <person name="Chow W."/>
            <person name="Howe K."/>
            <person name="Steele M.P."/>
            <person name="Fernandes J."/>
            <person name="Gilbert M.T.P."/>
            <person name="Fedrigo O."/>
            <person name="Jarvis E.D."/>
            <person name="Gemmell N."/>
        </authorList>
    </citation>
    <scope>NUCLEOTIDE SEQUENCE [LARGE SCALE GENOMIC DNA]</scope>
</reference>
<dbReference type="InterPro" id="IPR051888">
    <property type="entry name" value="UPF0148_domain"/>
</dbReference>
<sequence length="195" mass="19957">MALNGGADEAEARRERQDRASRAMGGLLLRGYRMLGSACPRCGTILLQDKEQRLLCVTCQDPEGDLGRGLRIWGGEGPLPSHSPPLLSPPPPPAAPPPPAPRPEHCEGAAAAFRGAAPGPPEPPEPPESPGGGAVGAARAALLQKLLWAAQELPRTASLEASAQLCGLVRACADALGGLQALDPPPGTAQPPPKP</sequence>
<dbReference type="Ensembl" id="ENSCMUT00000033197.1">
    <property type="protein sequence ID" value="ENSCMUP00000030016.1"/>
    <property type="gene ID" value="ENSCMUG00000019369.1"/>
</dbReference>
<name>A0A8U7NGY6_CORMO</name>
<organism evidence="2 3">
    <name type="scientific">Corvus moneduloides</name>
    <name type="common">New Caledonian crow</name>
    <dbReference type="NCBI Taxonomy" id="1196302"/>
    <lineage>
        <taxon>Eukaryota</taxon>
        <taxon>Metazoa</taxon>
        <taxon>Chordata</taxon>
        <taxon>Craniata</taxon>
        <taxon>Vertebrata</taxon>
        <taxon>Euteleostomi</taxon>
        <taxon>Archelosauria</taxon>
        <taxon>Archosauria</taxon>
        <taxon>Dinosauria</taxon>
        <taxon>Saurischia</taxon>
        <taxon>Theropoda</taxon>
        <taxon>Coelurosauria</taxon>
        <taxon>Aves</taxon>
        <taxon>Neognathae</taxon>
        <taxon>Neoaves</taxon>
        <taxon>Telluraves</taxon>
        <taxon>Australaves</taxon>
        <taxon>Passeriformes</taxon>
        <taxon>Corvoidea</taxon>
        <taxon>Corvidae</taxon>
        <taxon>Corvus</taxon>
    </lineage>
</organism>
<dbReference type="InterPro" id="IPR009563">
    <property type="entry name" value="SSSCA1"/>
</dbReference>
<dbReference type="OMA" id="TYCVACQ"/>
<dbReference type="Pfam" id="PF06677">
    <property type="entry name" value="Auto_anti-p27"/>
    <property type="match status" value="1"/>
</dbReference>
<feature type="region of interest" description="Disordered" evidence="1">
    <location>
        <begin position="70"/>
        <end position="136"/>
    </location>
</feature>
<feature type="compositionally biased region" description="Pro residues" evidence="1">
    <location>
        <begin position="81"/>
        <end position="101"/>
    </location>
</feature>
<dbReference type="PANTHER" id="PTHR16537">
    <property type="entry name" value="SJOEGREN SYNDROME/SCLERODERMA AUTOANTIGEN 1"/>
    <property type="match status" value="1"/>
</dbReference>
<reference evidence="2" key="3">
    <citation type="submission" date="2025-09" db="UniProtKB">
        <authorList>
            <consortium name="Ensembl"/>
        </authorList>
    </citation>
    <scope>IDENTIFICATION</scope>
</reference>
<evidence type="ECO:0000313" key="3">
    <source>
        <dbReference type="Proteomes" id="UP000694553"/>
    </source>
</evidence>
<dbReference type="PANTHER" id="PTHR16537:SF1">
    <property type="entry name" value="PROTEIN ZNRD2"/>
    <property type="match status" value="1"/>
</dbReference>
<dbReference type="Proteomes" id="UP000694553">
    <property type="component" value="Unassembled WGS sequence"/>
</dbReference>
<gene>
    <name evidence="2" type="primary">ZNRD2</name>
</gene>
<evidence type="ECO:0000313" key="2">
    <source>
        <dbReference type="Ensembl" id="ENSCMUP00000030016.1"/>
    </source>
</evidence>
<evidence type="ECO:0000256" key="1">
    <source>
        <dbReference type="SAM" id="MobiDB-lite"/>
    </source>
</evidence>
<reference evidence="2" key="2">
    <citation type="submission" date="2025-08" db="UniProtKB">
        <authorList>
            <consortium name="Ensembl"/>
        </authorList>
    </citation>
    <scope>IDENTIFICATION</scope>
</reference>